<evidence type="ECO:0000313" key="3">
    <source>
        <dbReference type="Proteomes" id="UP001221838"/>
    </source>
</evidence>
<reference evidence="2 3" key="1">
    <citation type="submission" date="2022-11" db="EMBL/GenBank/DDBJ databases">
        <title>Minimal conservation of predation-associated metabolite biosynthetic gene clusters underscores biosynthetic potential of Myxococcota including descriptions for ten novel species: Archangium lansinium sp. nov., Myxococcus landrumus sp. nov., Nannocystis bai.</title>
        <authorList>
            <person name="Ahearne A."/>
            <person name="Stevens C."/>
            <person name="Dowd S."/>
        </authorList>
    </citation>
    <scope>NUCLEOTIDE SEQUENCE [LARGE SCALE GENOMIC DNA]</scope>
    <source>
        <strain evidence="2 3">NCWAL01</strain>
    </source>
</reference>
<evidence type="ECO:0000256" key="1">
    <source>
        <dbReference type="SAM" id="MobiDB-lite"/>
    </source>
</evidence>
<proteinExistence type="predicted"/>
<evidence type="ECO:0000313" key="2">
    <source>
        <dbReference type="EMBL" id="MDC0712577.1"/>
    </source>
</evidence>
<dbReference type="Proteomes" id="UP001221838">
    <property type="component" value="Unassembled WGS sequence"/>
</dbReference>
<feature type="compositionally biased region" description="Low complexity" evidence="1">
    <location>
        <begin position="551"/>
        <end position="564"/>
    </location>
</feature>
<sequence length="1157" mass="120909">MTATPQGTATVSSSLMYNYLAATSMDAASPLVSAEDVAGNPILFTAGAAETEGAGKTLWVMLRDAKVPAGWRRLAVTPDAARDVKAYAVAQAPQGDVVLVAAVDDGAGGSRIFVSPRITPVADGSTWDALNSQWVERTGAPPGQPIQRLVMGDYPDASQPPLLIAEVASNTGTITRYFVDASTASMTSAFSLWSPPEDVRTTHDVVVAKLSMSGHVYQGTWTLYDNTSGSLHLMFTSLLDENMRSHTLSVSPPAGARCLAALPDANNKGISNLFVGGDSLSFFPSATLTGLTSKAQPISTGVTAVKAVLACQDGERVAVWAVDSSGNLFYTSNVQGAPTGWSSPTVMRQHVAQIAPRRNTRRCANELFLTTSDNSTIAYLWQDPDTTSWQNSDMALPALSATQEFACYTTVARFTSAQGAPIVGAEVRINASEWTWALANGYWMALDSDGSHPVTLKTDSQGSVTIINKVSDLGTPVFRFNADFLSSEVLADPSTEVRASLSSKLAGADLSSWQRADGTPIIPPGTDPTRVTQLQDSLRQLLSAADSLPQDGSPASGDSSPSTAAVAGGSNARLSRTVSFGVISDVTNAIETAAGDVLQALEAAGQALYNYVIEPIVEGATSLLKFFVQIGEQVLTFVIRTISEVMQLVSWLFQQLALVIEDLIELIGFLFSWDDILDTHTVLREASLKGLRALSSKLSGAGPQIEAFFNELIAQLPALASSSAIAQSGDTNLATLPGQSPEAARSQSFETQAAFMSSPGGSFASYQLAHGGILQADPIPGGDIAQAIIDFMNTVITAVKDVGAGIQALVEGVVDLYKAGQLTLSNLATLLLTDAAATILATIRDVLTGACAVMGDLISVAEDTLTKVINIPLLSGLYRWVTDGSDPTVLDALALLLAIPSTIFYKLLRGSAPFPGGQLPSFLALPETFSPLVLAVDTSSSLDQDEGFITYSQVGGIVNLIASGGILLAAPTALIAAESKADRVAAGASAIEAALYTLGWATAFPTDNARLQQGFDRGKWVLDALCALTACTSATLAGGAIFKPSLGPAAIAAGNCGACLGLIDGVYGIISSVTSYILELVVLTGDDVPNYHGFWKDSTKLVSNLAVNIGTATEAAGSISYQDELLVVTVVGYGLYFVLTTARAAYQIGQAELYQAY</sequence>
<protein>
    <submittedName>
        <fullName evidence="2">Uncharacterized protein</fullName>
    </submittedName>
</protein>
<comment type="caution">
    <text evidence="2">The sequence shown here is derived from an EMBL/GenBank/DDBJ whole genome shotgun (WGS) entry which is preliminary data.</text>
</comment>
<name>A0ABT5DJQ3_9BACT</name>
<gene>
    <name evidence="2" type="ORF">POL68_29205</name>
</gene>
<dbReference type="EMBL" id="JAQNDM010000002">
    <property type="protein sequence ID" value="MDC0712577.1"/>
    <property type="molecule type" value="Genomic_DNA"/>
</dbReference>
<feature type="region of interest" description="Disordered" evidence="1">
    <location>
        <begin position="547"/>
        <end position="567"/>
    </location>
</feature>
<accession>A0ABT5DJQ3</accession>
<keyword evidence="3" id="KW-1185">Reference proteome</keyword>
<dbReference type="RefSeq" id="WP_272142714.1">
    <property type="nucleotide sequence ID" value="NZ_JAQNDM010000002.1"/>
</dbReference>
<organism evidence="2 3">
    <name type="scientific">Stigmatella ashevillensis</name>
    <dbReference type="NCBI Taxonomy" id="2995309"/>
    <lineage>
        <taxon>Bacteria</taxon>
        <taxon>Pseudomonadati</taxon>
        <taxon>Myxococcota</taxon>
        <taxon>Myxococcia</taxon>
        <taxon>Myxococcales</taxon>
        <taxon>Cystobacterineae</taxon>
        <taxon>Archangiaceae</taxon>
        <taxon>Stigmatella</taxon>
    </lineage>
</organism>